<evidence type="ECO:0000256" key="1">
    <source>
        <dbReference type="ARBA" id="ARBA00004370"/>
    </source>
</evidence>
<evidence type="ECO:0000256" key="4">
    <source>
        <dbReference type="ARBA" id="ARBA00022970"/>
    </source>
</evidence>
<gene>
    <name evidence="9" type="ORF">QVD17_30313</name>
</gene>
<comment type="subcellular location">
    <subcellularLocation>
        <location evidence="1">Membrane</location>
    </subcellularLocation>
</comment>
<feature type="transmembrane region" description="Helical" evidence="7">
    <location>
        <begin position="373"/>
        <end position="390"/>
    </location>
</feature>
<dbReference type="AlphaFoldDB" id="A0AAD8K5E2"/>
<dbReference type="Pfam" id="PF01490">
    <property type="entry name" value="Aa_trans"/>
    <property type="match status" value="1"/>
</dbReference>
<feature type="transmembrane region" description="Helical" evidence="7">
    <location>
        <begin position="435"/>
        <end position="459"/>
    </location>
</feature>
<protein>
    <recommendedName>
        <fullName evidence="8">Amino acid transporter transmembrane domain-containing protein</fullName>
    </recommendedName>
</protein>
<dbReference type="Proteomes" id="UP001229421">
    <property type="component" value="Unassembled WGS sequence"/>
</dbReference>
<feature type="domain" description="Amino acid transporter transmembrane" evidence="8">
    <location>
        <begin position="27"/>
        <end position="455"/>
    </location>
</feature>
<evidence type="ECO:0000256" key="6">
    <source>
        <dbReference type="ARBA" id="ARBA00023136"/>
    </source>
</evidence>
<keyword evidence="6 7" id="KW-0472">Membrane</keyword>
<sequence length="469" mass="51661">MQKLKSFSLENGEMNGYFDEDGRIRRTGTLISASAHVMTVVVGSGVLSLAWCLAQLGWIAGILLLVVFAVVTLFTCVLLTDCYRSPDPVSGNRNYNYTQAVKVNLGGFKYKLCGVSQYTIQVGATIGYTITSAISMAAVKRSNCFHIHGHNTGCHTLNNSYVFIFACIEIVLSQIPNFHKLSLVSIVATIMSFCYASIGIGLSIAKIAGAGASPKTSLTGITIGQNMTSMEKMWNIFSAIGDIAFAYSFSPVLLEIQDTLKPSPPENKVMKKASTIGIGASTLLYILCGALGYVAFGNDSSGNYLTGFGFYEPFWLVDIGNICVVIHLLGAFQVIIQPFFMFVENWSREKRPGSKFIETEYFIGRYSINLFRLTWRTVYVILVTIVAMMFPFFNSFIGLIGSMTYWPLTIYFPIEMYISRAKIRTGSFRWILLKVLTLVCLIVALLGAAGSIRGLVVVVSRFELFRSVS</sequence>
<dbReference type="GO" id="GO:0016020">
    <property type="term" value="C:membrane"/>
    <property type="evidence" value="ECO:0007669"/>
    <property type="project" value="UniProtKB-SubCell"/>
</dbReference>
<evidence type="ECO:0000256" key="3">
    <source>
        <dbReference type="ARBA" id="ARBA00022692"/>
    </source>
</evidence>
<organism evidence="9 10">
    <name type="scientific">Tagetes erecta</name>
    <name type="common">African marigold</name>
    <dbReference type="NCBI Taxonomy" id="13708"/>
    <lineage>
        <taxon>Eukaryota</taxon>
        <taxon>Viridiplantae</taxon>
        <taxon>Streptophyta</taxon>
        <taxon>Embryophyta</taxon>
        <taxon>Tracheophyta</taxon>
        <taxon>Spermatophyta</taxon>
        <taxon>Magnoliopsida</taxon>
        <taxon>eudicotyledons</taxon>
        <taxon>Gunneridae</taxon>
        <taxon>Pentapetalae</taxon>
        <taxon>asterids</taxon>
        <taxon>campanulids</taxon>
        <taxon>Asterales</taxon>
        <taxon>Asteraceae</taxon>
        <taxon>Asteroideae</taxon>
        <taxon>Heliantheae alliance</taxon>
        <taxon>Tageteae</taxon>
        <taxon>Tagetes</taxon>
    </lineage>
</organism>
<feature type="transmembrane region" description="Helical" evidence="7">
    <location>
        <begin position="396"/>
        <end position="414"/>
    </location>
</feature>
<evidence type="ECO:0000256" key="7">
    <source>
        <dbReference type="SAM" id="Phobius"/>
    </source>
</evidence>
<keyword evidence="10" id="KW-1185">Reference proteome</keyword>
<dbReference type="PANTHER" id="PTHR48017">
    <property type="entry name" value="OS05G0424000 PROTEIN-RELATED"/>
    <property type="match status" value="1"/>
</dbReference>
<proteinExistence type="predicted"/>
<evidence type="ECO:0000256" key="2">
    <source>
        <dbReference type="ARBA" id="ARBA00022448"/>
    </source>
</evidence>
<feature type="transmembrane region" description="Helical" evidence="7">
    <location>
        <begin position="57"/>
        <end position="79"/>
    </location>
</feature>
<dbReference type="EMBL" id="JAUHHV010000008">
    <property type="protein sequence ID" value="KAK1414567.1"/>
    <property type="molecule type" value="Genomic_DNA"/>
</dbReference>
<keyword evidence="3 7" id="KW-0812">Transmembrane</keyword>
<accession>A0AAD8K5E2</accession>
<feature type="transmembrane region" description="Helical" evidence="7">
    <location>
        <begin position="30"/>
        <end position="51"/>
    </location>
</feature>
<keyword evidence="5 7" id="KW-1133">Transmembrane helix</keyword>
<name>A0AAD8K5E2_TARER</name>
<keyword evidence="2" id="KW-0813">Transport</keyword>
<evidence type="ECO:0000313" key="9">
    <source>
        <dbReference type="EMBL" id="KAK1414567.1"/>
    </source>
</evidence>
<comment type="caution">
    <text evidence="9">The sequence shown here is derived from an EMBL/GenBank/DDBJ whole genome shotgun (WGS) entry which is preliminary data.</text>
</comment>
<dbReference type="InterPro" id="IPR013057">
    <property type="entry name" value="AA_transpt_TM"/>
</dbReference>
<reference evidence="9" key="1">
    <citation type="journal article" date="2023" name="bioRxiv">
        <title>Improved chromosome-level genome assembly for marigold (Tagetes erecta).</title>
        <authorList>
            <person name="Jiang F."/>
            <person name="Yuan L."/>
            <person name="Wang S."/>
            <person name="Wang H."/>
            <person name="Xu D."/>
            <person name="Wang A."/>
            <person name="Fan W."/>
        </authorList>
    </citation>
    <scope>NUCLEOTIDE SEQUENCE</scope>
    <source>
        <strain evidence="9">WSJ</strain>
        <tissue evidence="9">Leaf</tissue>
    </source>
</reference>
<dbReference type="GO" id="GO:0006865">
    <property type="term" value="P:amino acid transport"/>
    <property type="evidence" value="ECO:0007669"/>
    <property type="project" value="UniProtKB-KW"/>
</dbReference>
<evidence type="ECO:0000259" key="8">
    <source>
        <dbReference type="Pfam" id="PF01490"/>
    </source>
</evidence>
<feature type="transmembrane region" description="Helical" evidence="7">
    <location>
        <begin position="181"/>
        <end position="205"/>
    </location>
</feature>
<evidence type="ECO:0000313" key="10">
    <source>
        <dbReference type="Proteomes" id="UP001229421"/>
    </source>
</evidence>
<evidence type="ECO:0000256" key="5">
    <source>
        <dbReference type="ARBA" id="ARBA00022989"/>
    </source>
</evidence>
<keyword evidence="4" id="KW-0029">Amino-acid transport</keyword>
<feature type="transmembrane region" description="Helical" evidence="7">
    <location>
        <begin position="275"/>
        <end position="296"/>
    </location>
</feature>
<feature type="transmembrane region" description="Helical" evidence="7">
    <location>
        <begin position="316"/>
        <end position="343"/>
    </location>
</feature>